<organism evidence="3 4">
    <name type="scientific">Heliomicrobium gestii</name>
    <name type="common">Heliobacterium gestii</name>
    <dbReference type="NCBI Taxonomy" id="2699"/>
    <lineage>
        <taxon>Bacteria</taxon>
        <taxon>Bacillati</taxon>
        <taxon>Bacillota</taxon>
        <taxon>Clostridia</taxon>
        <taxon>Eubacteriales</taxon>
        <taxon>Heliobacteriaceae</taxon>
        <taxon>Heliomicrobium</taxon>
    </lineage>
</organism>
<evidence type="ECO:0000313" key="3">
    <source>
        <dbReference type="EMBL" id="MZP41597.1"/>
    </source>
</evidence>
<dbReference type="EMBL" id="WXEX01000001">
    <property type="protein sequence ID" value="MZP41597.1"/>
    <property type="molecule type" value="Genomic_DNA"/>
</dbReference>
<protein>
    <recommendedName>
        <fullName evidence="2">GerMN domain-containing protein</fullName>
    </recommendedName>
</protein>
<sequence>MDRERSWSAGIILIVTALVIAFGLGGCSAVDRFISMKDDLKTKETGAAKTEQVVKTEQTTAQGQALPVESTARTESSPPGPEQSITLYFADAKGQNLVAEKRSIPKTGSVAKAAVTELLKGPNINSGALPTIPTGTRLLDINVSKDGLCTVNLSKEIQKNHQGGSAGETLTVYSLVNTLTQFQAIQKVQILVEGKKIETLAGHMDVSQAMARKNSMITGEGNGAQKAPDGAQKASGATNGGNSTEKKNN</sequence>
<dbReference type="RefSeq" id="WP_161260180.1">
    <property type="nucleotide sequence ID" value="NZ_JAFBDC010000001.1"/>
</dbReference>
<feature type="region of interest" description="Disordered" evidence="1">
    <location>
        <begin position="51"/>
        <end position="83"/>
    </location>
</feature>
<evidence type="ECO:0000313" key="4">
    <source>
        <dbReference type="Proteomes" id="UP000471031"/>
    </source>
</evidence>
<comment type="caution">
    <text evidence="3">The sequence shown here is derived from an EMBL/GenBank/DDBJ whole genome shotgun (WGS) entry which is preliminary data.</text>
</comment>
<dbReference type="InterPro" id="IPR019606">
    <property type="entry name" value="GerMN"/>
</dbReference>
<feature type="region of interest" description="Disordered" evidence="1">
    <location>
        <begin position="213"/>
        <end position="249"/>
    </location>
</feature>
<keyword evidence="4" id="KW-1185">Reference proteome</keyword>
<evidence type="ECO:0000259" key="2">
    <source>
        <dbReference type="SMART" id="SM00909"/>
    </source>
</evidence>
<dbReference type="AlphaFoldDB" id="A0A845L4U8"/>
<feature type="compositionally biased region" description="Polar residues" evidence="1">
    <location>
        <begin position="53"/>
        <end position="63"/>
    </location>
</feature>
<dbReference type="Proteomes" id="UP000471031">
    <property type="component" value="Unassembled WGS sequence"/>
</dbReference>
<dbReference type="OrthoDB" id="9809406at2"/>
<gene>
    <name evidence="3" type="ORF">GTO89_00940</name>
</gene>
<dbReference type="Pfam" id="PF10646">
    <property type="entry name" value="Germane"/>
    <property type="match status" value="1"/>
</dbReference>
<feature type="domain" description="GerMN" evidence="2">
    <location>
        <begin position="111"/>
        <end position="201"/>
    </location>
</feature>
<evidence type="ECO:0000256" key="1">
    <source>
        <dbReference type="SAM" id="MobiDB-lite"/>
    </source>
</evidence>
<name>A0A845L4U8_HELGE</name>
<dbReference type="SMART" id="SM00909">
    <property type="entry name" value="Germane"/>
    <property type="match status" value="1"/>
</dbReference>
<reference evidence="3 4" key="1">
    <citation type="submission" date="2020-01" db="EMBL/GenBank/DDBJ databases">
        <title>Whole genome sequence of Heliobacterium gestii DSM 11169.</title>
        <authorList>
            <person name="Kyndt J.A."/>
            <person name="Meyer T.E."/>
        </authorList>
    </citation>
    <scope>NUCLEOTIDE SEQUENCE [LARGE SCALE GENOMIC DNA]</scope>
    <source>
        <strain evidence="3 4">DSM 11169</strain>
    </source>
</reference>
<dbReference type="PROSITE" id="PS51257">
    <property type="entry name" value="PROKAR_LIPOPROTEIN"/>
    <property type="match status" value="1"/>
</dbReference>
<proteinExistence type="predicted"/>
<accession>A0A845L4U8</accession>